<dbReference type="Proteomes" id="UP001637996">
    <property type="component" value="Unassembled WGS sequence"/>
</dbReference>
<evidence type="ECO:0000259" key="4">
    <source>
        <dbReference type="PROSITE" id="PS01124"/>
    </source>
</evidence>
<evidence type="ECO:0000313" key="6">
    <source>
        <dbReference type="Proteomes" id="UP001637996"/>
    </source>
</evidence>
<dbReference type="PRINTS" id="PR00032">
    <property type="entry name" value="HTHARAC"/>
</dbReference>
<feature type="domain" description="HTH araC/xylS-type" evidence="4">
    <location>
        <begin position="183"/>
        <end position="281"/>
    </location>
</feature>
<dbReference type="InterPro" id="IPR037923">
    <property type="entry name" value="HTH-like"/>
</dbReference>
<keyword evidence="1" id="KW-0805">Transcription regulation</keyword>
<organism evidence="5 6">
    <name type="scientific">Anaerococcus martiniensis</name>
    <dbReference type="NCBI Taxonomy" id="3115615"/>
    <lineage>
        <taxon>Bacteria</taxon>
        <taxon>Bacillati</taxon>
        <taxon>Bacillota</taxon>
        <taxon>Tissierellia</taxon>
        <taxon>Tissierellales</taxon>
        <taxon>Peptoniphilaceae</taxon>
        <taxon>Anaerococcus</taxon>
    </lineage>
</organism>
<evidence type="ECO:0000256" key="3">
    <source>
        <dbReference type="ARBA" id="ARBA00023163"/>
    </source>
</evidence>
<dbReference type="SUPFAM" id="SSF51215">
    <property type="entry name" value="Regulatory protein AraC"/>
    <property type="match status" value="1"/>
</dbReference>
<dbReference type="Pfam" id="PF12833">
    <property type="entry name" value="HTH_18"/>
    <property type="match status" value="1"/>
</dbReference>
<reference evidence="5 6" key="1">
    <citation type="journal article" date="2025" name="Anaerobe">
        <title>Description of Anaerococcus kampingiae sp. nov., Anaerococcus groningensis sp. nov., Anaerococcus martiniensis sp. nov., and Anaerococcus cruorum sp. nov., isolated from human clinical specimens.</title>
        <authorList>
            <person name="Boiten K.E."/>
            <person name="Meijer J."/>
            <person name="van Wezel E.M."/>
            <person name="Veloo A.C.M."/>
        </authorList>
    </citation>
    <scope>NUCLEOTIDE SEQUENCE [LARGE SCALE GENOMIC DNA]</scope>
    <source>
        <strain evidence="5 6">ENR0831</strain>
    </source>
</reference>
<dbReference type="PANTHER" id="PTHR43280:SF28">
    <property type="entry name" value="HTH-TYPE TRANSCRIPTIONAL ACTIVATOR RHAS"/>
    <property type="match status" value="1"/>
</dbReference>
<evidence type="ECO:0000313" key="5">
    <source>
        <dbReference type="EMBL" id="MFO3664912.1"/>
    </source>
</evidence>
<dbReference type="SMART" id="SM00342">
    <property type="entry name" value="HTH_ARAC"/>
    <property type="match status" value="1"/>
</dbReference>
<name>A0ABW9M673_9FIRM</name>
<evidence type="ECO:0000256" key="2">
    <source>
        <dbReference type="ARBA" id="ARBA00023125"/>
    </source>
</evidence>
<sequence>MMENIYFRDVEQENDISNVDIKVLDAQKNNYARNYSSRIQFHPFTYFYFINKGFGKLSIENETISIHHKDIIVINSNIGHTIYIDGSCGECEILGFGVESLSLSKVNKKNNSIETINFYSANVEEDDIDPSYFYEIYDEFNSDQIFSKAMANSKAAIFIVEFLREFENKITVKHDRKVNRQIDYIKNYIDSNYAEDIKLEQLSTMAYMNKFHLISEFKQSYRVTPIEYLILKRIEISKNLLISTNHSMEEISSIVGFNSQSYFNQVFKKKVGKTPSQFRKKHRL</sequence>
<dbReference type="InterPro" id="IPR020449">
    <property type="entry name" value="Tscrpt_reg_AraC-type_HTH"/>
</dbReference>
<dbReference type="SUPFAM" id="SSF46689">
    <property type="entry name" value="Homeodomain-like"/>
    <property type="match status" value="2"/>
</dbReference>
<comment type="caution">
    <text evidence="5">The sequence shown here is derived from an EMBL/GenBank/DDBJ whole genome shotgun (WGS) entry which is preliminary data.</text>
</comment>
<protein>
    <submittedName>
        <fullName evidence="5">Helix-turn-helix domain-containing protein</fullName>
    </submittedName>
</protein>
<dbReference type="PROSITE" id="PS01124">
    <property type="entry name" value="HTH_ARAC_FAMILY_2"/>
    <property type="match status" value="1"/>
</dbReference>
<dbReference type="EMBL" id="JBGMEI010000001">
    <property type="protein sequence ID" value="MFO3664912.1"/>
    <property type="molecule type" value="Genomic_DNA"/>
</dbReference>
<keyword evidence="3" id="KW-0804">Transcription</keyword>
<proteinExistence type="predicted"/>
<dbReference type="PROSITE" id="PS00041">
    <property type="entry name" value="HTH_ARAC_FAMILY_1"/>
    <property type="match status" value="1"/>
</dbReference>
<dbReference type="InterPro" id="IPR009057">
    <property type="entry name" value="Homeodomain-like_sf"/>
</dbReference>
<dbReference type="InterPro" id="IPR018062">
    <property type="entry name" value="HTH_AraC-typ_CS"/>
</dbReference>
<gene>
    <name evidence="5" type="ORF">ACCQ41_01395</name>
</gene>
<accession>A0ABW9M673</accession>
<keyword evidence="2" id="KW-0238">DNA-binding</keyword>
<dbReference type="PANTHER" id="PTHR43280">
    <property type="entry name" value="ARAC-FAMILY TRANSCRIPTIONAL REGULATOR"/>
    <property type="match status" value="1"/>
</dbReference>
<dbReference type="RefSeq" id="WP_410030668.1">
    <property type="nucleotide sequence ID" value="NZ_JBGMEI010000001.1"/>
</dbReference>
<evidence type="ECO:0000256" key="1">
    <source>
        <dbReference type="ARBA" id="ARBA00023015"/>
    </source>
</evidence>
<dbReference type="InterPro" id="IPR018060">
    <property type="entry name" value="HTH_AraC"/>
</dbReference>
<keyword evidence="6" id="KW-1185">Reference proteome</keyword>
<dbReference type="Gene3D" id="1.10.10.60">
    <property type="entry name" value="Homeodomain-like"/>
    <property type="match status" value="2"/>
</dbReference>